<dbReference type="InterPro" id="IPR019292">
    <property type="entry name" value="McrC"/>
</dbReference>
<evidence type="ECO:0000313" key="2">
    <source>
        <dbReference type="Proteomes" id="UP000515708"/>
    </source>
</evidence>
<sequence>MVTLPAVRSRVEEIAEKGESLVALTAAQVSRLQAADFCRVSPTPEPGIWRIADVTRVGVVAIDERRLFVRPKTPLRSLIFMASYSGVQAQVSDSAYTYESDDDIPTALADALLRAVGEVTRRTLLKGYVAVDETGTVIRGRWDIARQLTKRPGIPAPVELTYDDYTEDVAENRILKAALRALMRMQQLPAHIVDRLGTSLIPFSEVSDLRPGAPVILPSESRLNSHYQPALRLARWVLEAMSWAHASGVSAGATFLLNVAKVYEDFVGRVFQEQLHVAGYDVDLQVSDWRLDAGGRVRMRPDIVVSRSGRVVTVADTKYKVWGGTSGSPPNADVYQALAYAITAGVPEAHLLYVSGEVEPRRYEIASAGVTVVAHAVDLSGGPDELIAAVQRLGEALA</sequence>
<dbReference type="PANTHER" id="PTHR38733:SF1">
    <property type="entry name" value="TYPE IV METHYL-DIRECTED RESTRICTION ENZYME ECOKMCRBC"/>
    <property type="match status" value="1"/>
</dbReference>
<dbReference type="EMBL" id="CP043732">
    <property type="protein sequence ID" value="QMU96913.1"/>
    <property type="molecule type" value="Genomic_DNA"/>
</dbReference>
<dbReference type="REBASE" id="438079">
    <property type="entry name" value="MesB24McrBCP"/>
</dbReference>
<evidence type="ECO:0008006" key="3">
    <source>
        <dbReference type="Google" id="ProtNLM"/>
    </source>
</evidence>
<proteinExistence type="predicted"/>
<protein>
    <recommendedName>
        <fullName evidence="3">Restriction endonuclease</fullName>
    </recommendedName>
</protein>
<dbReference type="PANTHER" id="PTHR38733">
    <property type="entry name" value="PROTEIN MCRC"/>
    <property type="match status" value="1"/>
</dbReference>
<name>A0A7D7WGT9_9MICO</name>
<dbReference type="AlphaFoldDB" id="A0A7D7WGT9"/>
<gene>
    <name evidence="1" type="ORF">FVO59_06520</name>
</gene>
<dbReference type="Proteomes" id="UP000515708">
    <property type="component" value="Chromosome"/>
</dbReference>
<accession>A0A7D7WGT9</accession>
<reference evidence="1 2" key="1">
    <citation type="journal article" date="2020" name="Front. Microbiol.">
        <title>Design of Bacterial Strain-Specific qPCR Assays Using NGS Data and Publicly Available Resources and Its Application to Track Biocontrol Strains.</title>
        <authorList>
            <person name="Hernandez I."/>
            <person name="Sant C."/>
            <person name="Martinez R."/>
            <person name="Fernandez C."/>
        </authorList>
    </citation>
    <scope>NUCLEOTIDE SEQUENCE [LARGE SCALE GENOMIC DNA]</scope>
    <source>
        <strain evidence="1 2">B24</strain>
    </source>
</reference>
<evidence type="ECO:0000313" key="1">
    <source>
        <dbReference type="EMBL" id="QMU96913.1"/>
    </source>
</evidence>
<organism evidence="1 2">
    <name type="scientific">Microbacterium esteraromaticum</name>
    <dbReference type="NCBI Taxonomy" id="57043"/>
    <lineage>
        <taxon>Bacteria</taxon>
        <taxon>Bacillati</taxon>
        <taxon>Actinomycetota</taxon>
        <taxon>Actinomycetes</taxon>
        <taxon>Micrococcales</taxon>
        <taxon>Microbacteriaceae</taxon>
        <taxon>Microbacterium</taxon>
    </lineage>
</organism>
<dbReference type="Pfam" id="PF10117">
    <property type="entry name" value="McrBC"/>
    <property type="match status" value="1"/>
</dbReference>